<evidence type="ECO:0000256" key="4">
    <source>
        <dbReference type="ARBA" id="ARBA00022989"/>
    </source>
</evidence>
<keyword evidence="9" id="KW-1185">Reference proteome</keyword>
<evidence type="ECO:0000256" key="2">
    <source>
        <dbReference type="ARBA" id="ARBA00022475"/>
    </source>
</evidence>
<proteinExistence type="predicted"/>
<dbReference type="Proteomes" id="UP000237797">
    <property type="component" value="Unassembled WGS sequence"/>
</dbReference>
<dbReference type="InterPro" id="IPR051449">
    <property type="entry name" value="ABC-2_transporter_component"/>
</dbReference>
<feature type="transmembrane region" description="Helical" evidence="6">
    <location>
        <begin position="51"/>
        <end position="69"/>
    </location>
</feature>
<dbReference type="PANTHER" id="PTHR30294">
    <property type="entry name" value="MEMBRANE COMPONENT OF ABC TRANSPORTER YHHJ-RELATED"/>
    <property type="match status" value="1"/>
</dbReference>
<evidence type="ECO:0000259" key="7">
    <source>
        <dbReference type="Pfam" id="PF01061"/>
    </source>
</evidence>
<organism evidence="8 9">
    <name type="scientific">Planifilum fimeticola</name>
    <dbReference type="NCBI Taxonomy" id="201975"/>
    <lineage>
        <taxon>Bacteria</taxon>
        <taxon>Bacillati</taxon>
        <taxon>Bacillota</taxon>
        <taxon>Bacilli</taxon>
        <taxon>Bacillales</taxon>
        <taxon>Thermoactinomycetaceae</taxon>
        <taxon>Planifilum</taxon>
    </lineage>
</organism>
<evidence type="ECO:0000313" key="9">
    <source>
        <dbReference type="Proteomes" id="UP000237797"/>
    </source>
</evidence>
<evidence type="ECO:0000256" key="3">
    <source>
        <dbReference type="ARBA" id="ARBA00022692"/>
    </source>
</evidence>
<dbReference type="GO" id="GO:0005886">
    <property type="term" value="C:plasma membrane"/>
    <property type="evidence" value="ECO:0007669"/>
    <property type="project" value="UniProtKB-SubCell"/>
</dbReference>
<evidence type="ECO:0000313" key="8">
    <source>
        <dbReference type="EMBL" id="PRX42589.1"/>
    </source>
</evidence>
<feature type="transmembrane region" description="Helical" evidence="6">
    <location>
        <begin position="213"/>
        <end position="231"/>
    </location>
</feature>
<evidence type="ECO:0000256" key="6">
    <source>
        <dbReference type="SAM" id="Phobius"/>
    </source>
</evidence>
<feature type="domain" description="ABC-2 type transporter transmembrane" evidence="7">
    <location>
        <begin position="5"/>
        <end position="173"/>
    </location>
</feature>
<dbReference type="InterPro" id="IPR013525">
    <property type="entry name" value="ABC2_TM"/>
</dbReference>
<evidence type="ECO:0000256" key="5">
    <source>
        <dbReference type="ARBA" id="ARBA00023136"/>
    </source>
</evidence>
<feature type="transmembrane region" description="Helical" evidence="6">
    <location>
        <begin position="90"/>
        <end position="116"/>
    </location>
</feature>
<protein>
    <submittedName>
        <fullName evidence="8">ABC-2 type transport system permease protein</fullName>
    </submittedName>
</protein>
<gene>
    <name evidence="8" type="ORF">CLV97_10177</name>
</gene>
<dbReference type="Pfam" id="PF01061">
    <property type="entry name" value="ABC2_membrane"/>
    <property type="match status" value="1"/>
</dbReference>
<accession>A0A2T0LJ81</accession>
<sequence>MMRKVLALYKKEMGQYFVTPTSYVAFAFFFVVMGYLFSTAFLGSQVVREEYVYQSASFLFLFITPLLSMRLVSEELRQGTDELLFTSPLTVFHIVIGKYLAAVTVVLMILAISLIYPWILTRYGDLDWGLLAAAYLGLFLIASAMMAVGLFASSLSSHQMVSGIVAFALLLGFWILETASDAFYGVSQEVLSSFSMLHHLEEFEKGIVDVSHIVYYLALILLFLGLAVQSLEKRRWR</sequence>
<name>A0A2T0LJ81_9BACL</name>
<feature type="transmembrane region" description="Helical" evidence="6">
    <location>
        <begin position="164"/>
        <end position="186"/>
    </location>
</feature>
<dbReference type="AlphaFoldDB" id="A0A2T0LJ81"/>
<reference evidence="8 9" key="1">
    <citation type="submission" date="2018-03" db="EMBL/GenBank/DDBJ databases">
        <title>Genomic Encyclopedia of Archaeal and Bacterial Type Strains, Phase II (KMG-II): from individual species to whole genera.</title>
        <authorList>
            <person name="Goeker M."/>
        </authorList>
    </citation>
    <scope>NUCLEOTIDE SEQUENCE [LARGE SCALE GENOMIC DNA]</scope>
    <source>
        <strain evidence="8 9">DSM 44946</strain>
    </source>
</reference>
<feature type="transmembrane region" description="Helical" evidence="6">
    <location>
        <begin position="128"/>
        <end position="152"/>
    </location>
</feature>
<comment type="subcellular location">
    <subcellularLocation>
        <location evidence="1">Cell membrane</location>
        <topology evidence="1">Multi-pass membrane protein</topology>
    </subcellularLocation>
</comment>
<comment type="caution">
    <text evidence="8">The sequence shown here is derived from an EMBL/GenBank/DDBJ whole genome shotgun (WGS) entry which is preliminary data.</text>
</comment>
<feature type="transmembrane region" description="Helical" evidence="6">
    <location>
        <begin position="21"/>
        <end position="45"/>
    </location>
</feature>
<dbReference type="EMBL" id="PVNE01000001">
    <property type="protein sequence ID" value="PRX42589.1"/>
    <property type="molecule type" value="Genomic_DNA"/>
</dbReference>
<dbReference type="PANTHER" id="PTHR30294:SF29">
    <property type="entry name" value="MULTIDRUG ABC TRANSPORTER PERMEASE YBHS-RELATED"/>
    <property type="match status" value="1"/>
</dbReference>
<keyword evidence="3 6" id="KW-0812">Transmembrane</keyword>
<evidence type="ECO:0000256" key="1">
    <source>
        <dbReference type="ARBA" id="ARBA00004651"/>
    </source>
</evidence>
<keyword evidence="4 6" id="KW-1133">Transmembrane helix</keyword>
<dbReference type="GO" id="GO:0140359">
    <property type="term" value="F:ABC-type transporter activity"/>
    <property type="evidence" value="ECO:0007669"/>
    <property type="project" value="InterPro"/>
</dbReference>
<keyword evidence="2" id="KW-1003">Cell membrane</keyword>
<keyword evidence="5 6" id="KW-0472">Membrane</keyword>